<dbReference type="eggNOG" id="ENOG5030PZC">
    <property type="taxonomic scope" value="Bacteria"/>
</dbReference>
<keyword evidence="2" id="KW-0719">Serine esterase</keyword>
<organism evidence="5 6">
    <name type="scientific">Knoellia sinensis KCTC 19936</name>
    <dbReference type="NCBI Taxonomy" id="1385520"/>
    <lineage>
        <taxon>Bacteria</taxon>
        <taxon>Bacillati</taxon>
        <taxon>Actinomycetota</taxon>
        <taxon>Actinomycetes</taxon>
        <taxon>Micrococcales</taxon>
        <taxon>Intrasporangiaceae</taxon>
        <taxon>Knoellia</taxon>
    </lineage>
</organism>
<proteinExistence type="inferred from homology"/>
<keyword evidence="4" id="KW-1015">Disulfide bond</keyword>
<dbReference type="PANTHER" id="PTHR33630">
    <property type="entry name" value="CUTINASE RV1984C-RELATED-RELATED"/>
    <property type="match status" value="1"/>
</dbReference>
<comment type="similarity">
    <text evidence="1">Belongs to the cutinase family.</text>
</comment>
<dbReference type="Gene3D" id="3.40.50.1820">
    <property type="entry name" value="alpha/beta hydrolase"/>
    <property type="match status" value="1"/>
</dbReference>
<dbReference type="InterPro" id="IPR000675">
    <property type="entry name" value="Cutinase/axe"/>
</dbReference>
<keyword evidence="6" id="KW-1185">Reference proteome</keyword>
<sequence length="233" mass="24711">MTTAPSPPVLIITARGSTEPASGSRLLTPIAQTIARRYAGDVRILSLAYPATFTSFDPTFPARIDLGRSPAIGVRNLVAALHDQAATRPEQRIVLLGWSQGAQVITDTLAAPHHRRAGHDAPALNRTAARLVHAVALFGNPTFTAGQPHNAGEYAPGVSGVTPHHAGALEKFTDRIRDYCTLTDIAAQNAPGSDVDGHVAYFHNGMPDQSADFVLEQLSRTPSTSHKKAPHLG</sequence>
<dbReference type="EMBL" id="AVPJ01000012">
    <property type="protein sequence ID" value="KGN31272.1"/>
    <property type="molecule type" value="Genomic_DNA"/>
</dbReference>
<evidence type="ECO:0000256" key="3">
    <source>
        <dbReference type="ARBA" id="ARBA00022801"/>
    </source>
</evidence>
<dbReference type="Pfam" id="PF01083">
    <property type="entry name" value="Cutinase"/>
    <property type="match status" value="1"/>
</dbReference>
<dbReference type="InterPro" id="IPR029058">
    <property type="entry name" value="AB_hydrolase_fold"/>
</dbReference>
<reference evidence="5 6" key="1">
    <citation type="submission" date="2013-08" db="EMBL/GenBank/DDBJ databases">
        <title>The genome sequence of Knoellia sinensis.</title>
        <authorList>
            <person name="Zhu W."/>
            <person name="Wang G."/>
        </authorList>
    </citation>
    <scope>NUCLEOTIDE SEQUENCE [LARGE SCALE GENOMIC DNA]</scope>
    <source>
        <strain evidence="5 6">KCTC 19936</strain>
    </source>
</reference>
<evidence type="ECO:0000256" key="2">
    <source>
        <dbReference type="ARBA" id="ARBA00022487"/>
    </source>
</evidence>
<dbReference type="PANTHER" id="PTHR33630:SF9">
    <property type="entry name" value="CUTINASE 4"/>
    <property type="match status" value="1"/>
</dbReference>
<keyword evidence="3" id="KW-0378">Hydrolase</keyword>
<accession>A0A0A0J5A2</accession>
<dbReference type="SUPFAM" id="SSF53474">
    <property type="entry name" value="alpha/beta-Hydrolases"/>
    <property type="match status" value="1"/>
</dbReference>
<evidence type="ECO:0000256" key="1">
    <source>
        <dbReference type="ARBA" id="ARBA00007534"/>
    </source>
</evidence>
<evidence type="ECO:0000256" key="4">
    <source>
        <dbReference type="ARBA" id="ARBA00023157"/>
    </source>
</evidence>
<dbReference type="RefSeq" id="WP_052109969.1">
    <property type="nucleotide sequence ID" value="NZ_AVPJ01000012.1"/>
</dbReference>
<evidence type="ECO:0000313" key="6">
    <source>
        <dbReference type="Proteomes" id="UP000030002"/>
    </source>
</evidence>
<dbReference type="Proteomes" id="UP000030002">
    <property type="component" value="Unassembled WGS sequence"/>
</dbReference>
<gene>
    <name evidence="5" type="ORF">N802_04080</name>
</gene>
<dbReference type="SMART" id="SM01110">
    <property type="entry name" value="Cutinase"/>
    <property type="match status" value="1"/>
</dbReference>
<name>A0A0A0J5A2_9MICO</name>
<dbReference type="STRING" id="1385520.N802_04080"/>
<dbReference type="OrthoDB" id="3690529at2"/>
<evidence type="ECO:0000313" key="5">
    <source>
        <dbReference type="EMBL" id="KGN31272.1"/>
    </source>
</evidence>
<evidence type="ECO:0008006" key="7">
    <source>
        <dbReference type="Google" id="ProtNLM"/>
    </source>
</evidence>
<protein>
    <recommendedName>
        <fullName evidence="7">Cutinase</fullName>
    </recommendedName>
</protein>
<comment type="caution">
    <text evidence="5">The sequence shown here is derived from an EMBL/GenBank/DDBJ whole genome shotgun (WGS) entry which is preliminary data.</text>
</comment>
<dbReference type="AlphaFoldDB" id="A0A0A0J5A2"/>
<dbReference type="GO" id="GO:0052689">
    <property type="term" value="F:carboxylic ester hydrolase activity"/>
    <property type="evidence" value="ECO:0007669"/>
    <property type="project" value="UniProtKB-KW"/>
</dbReference>